<evidence type="ECO:0000313" key="1">
    <source>
        <dbReference type="EMBL" id="NGO38862.1"/>
    </source>
</evidence>
<evidence type="ECO:0000313" key="2">
    <source>
        <dbReference type="Proteomes" id="UP000477311"/>
    </source>
</evidence>
<gene>
    <name evidence="1" type="ORF">G4L39_05560</name>
</gene>
<dbReference type="InterPro" id="IPR029052">
    <property type="entry name" value="Metallo-depent_PP-like"/>
</dbReference>
<protein>
    <recommendedName>
        <fullName evidence="3">Calcineurin-like phosphoesterase domain-containing protein</fullName>
    </recommendedName>
</protein>
<comment type="caution">
    <text evidence="1">The sequence shown here is derived from an EMBL/GenBank/DDBJ whole genome shotgun (WGS) entry which is preliminary data.</text>
</comment>
<dbReference type="Proteomes" id="UP000477311">
    <property type="component" value="Unassembled WGS sequence"/>
</dbReference>
<sequence>MPPVGSSHLPENASLLRLALASDIHFAGPIEQARGEDTDLLRIPNPIQRTALRCWRHLFWMRHPLGNNSLLPTFLHQAQDHGCTHAVINGDYAADTASLGLSDPGTFESARLCLDLLHQAFPNRLRLVLGDHELGKLSFFGHYGGLRLESWHRATRDLQIQPLWTWNIGAYRLIAVTSTLVALPLFARDMLPAEQADWEMLRAEHLNAISRAFEQTDTRQRILLFCHDPSALPFLDTLPAVRQRLPQLELTVIGHLHSEWILWKSHVLAGMPRIPWLGSSIERMSAALRNARTWQRFRVRLCPSLAGIQIERGGGWVLLELDPSGSTPCRWNRHRLQRPKPSTPARP</sequence>
<dbReference type="RefSeq" id="WP_165106558.1">
    <property type="nucleotide sequence ID" value="NZ_JAAKYA010000032.1"/>
</dbReference>
<dbReference type="EMBL" id="JAAKYA010000032">
    <property type="protein sequence ID" value="NGO38862.1"/>
    <property type="molecule type" value="Genomic_DNA"/>
</dbReference>
<proteinExistence type="predicted"/>
<accession>A0A6M1RVP2</accession>
<dbReference type="SUPFAM" id="SSF56300">
    <property type="entry name" value="Metallo-dependent phosphatases"/>
    <property type="match status" value="1"/>
</dbReference>
<keyword evidence="2" id="KW-1185">Reference proteome</keyword>
<name>A0A6M1RVP2_9BACT</name>
<evidence type="ECO:0008006" key="3">
    <source>
        <dbReference type="Google" id="ProtNLM"/>
    </source>
</evidence>
<dbReference type="AlphaFoldDB" id="A0A6M1RVP2"/>
<organism evidence="1 2">
    <name type="scientific">Limisphaera ngatamarikiensis</name>
    <dbReference type="NCBI Taxonomy" id="1324935"/>
    <lineage>
        <taxon>Bacteria</taxon>
        <taxon>Pseudomonadati</taxon>
        <taxon>Verrucomicrobiota</taxon>
        <taxon>Verrucomicrobiia</taxon>
        <taxon>Limisphaerales</taxon>
        <taxon>Limisphaeraceae</taxon>
        <taxon>Limisphaera</taxon>
    </lineage>
</organism>
<reference evidence="1 2" key="1">
    <citation type="submission" date="2020-02" db="EMBL/GenBank/DDBJ databases">
        <title>Draft genome sequence of Limisphaera ngatamarikiensis NGM72.4T, a thermophilic Verrucomicrobia grouped in subdivision 3.</title>
        <authorList>
            <person name="Carere C.R."/>
            <person name="Steen J."/>
            <person name="Hugenholtz P."/>
            <person name="Stott M.B."/>
        </authorList>
    </citation>
    <scope>NUCLEOTIDE SEQUENCE [LARGE SCALE GENOMIC DNA]</scope>
    <source>
        <strain evidence="1 2">NGM72.4</strain>
    </source>
</reference>